<dbReference type="AlphaFoldDB" id="A0AAV6YID8"/>
<evidence type="ECO:0000313" key="1">
    <source>
        <dbReference type="EMBL" id="KAG8536872.1"/>
    </source>
</evidence>
<name>A0AAV6YID8_ENGPU</name>
<organism evidence="1 2">
    <name type="scientific">Engystomops pustulosus</name>
    <name type="common">Tungara frog</name>
    <name type="synonym">Physalaemus pustulosus</name>
    <dbReference type="NCBI Taxonomy" id="76066"/>
    <lineage>
        <taxon>Eukaryota</taxon>
        <taxon>Metazoa</taxon>
        <taxon>Chordata</taxon>
        <taxon>Craniata</taxon>
        <taxon>Vertebrata</taxon>
        <taxon>Euteleostomi</taxon>
        <taxon>Amphibia</taxon>
        <taxon>Batrachia</taxon>
        <taxon>Anura</taxon>
        <taxon>Neobatrachia</taxon>
        <taxon>Hyloidea</taxon>
        <taxon>Leptodactylidae</taxon>
        <taxon>Leiuperinae</taxon>
        <taxon>Engystomops</taxon>
    </lineage>
</organism>
<accession>A0AAV6YID8</accession>
<protein>
    <submittedName>
        <fullName evidence="1">Uncharacterized protein</fullName>
    </submittedName>
</protein>
<dbReference type="EMBL" id="WNYA01036969">
    <property type="protein sequence ID" value="KAG8536872.1"/>
    <property type="molecule type" value="Genomic_DNA"/>
</dbReference>
<keyword evidence="2" id="KW-1185">Reference proteome</keyword>
<evidence type="ECO:0000313" key="2">
    <source>
        <dbReference type="Proteomes" id="UP000824782"/>
    </source>
</evidence>
<comment type="caution">
    <text evidence="1">The sequence shown here is derived from an EMBL/GenBank/DDBJ whole genome shotgun (WGS) entry which is preliminary data.</text>
</comment>
<sequence length="79" mass="8684">MAGFHLWRFSPRSLLGTRCQLSAFHHGRRVAGGCQGDGAASFHSFSLPVSLFIDFCLFRCQGCGLAGSDFSFRGSLLYY</sequence>
<proteinExistence type="predicted"/>
<gene>
    <name evidence="1" type="ORF">GDO81_025509</name>
</gene>
<reference evidence="1" key="1">
    <citation type="thesis" date="2020" institute="ProQuest LLC" country="789 East Eisenhower Parkway, Ann Arbor, MI, USA">
        <title>Comparative Genomics and Chromosome Evolution.</title>
        <authorList>
            <person name="Mudd A.B."/>
        </authorList>
    </citation>
    <scope>NUCLEOTIDE SEQUENCE</scope>
    <source>
        <strain evidence="1">237g6f4</strain>
        <tissue evidence="1">Blood</tissue>
    </source>
</reference>
<dbReference type="Proteomes" id="UP000824782">
    <property type="component" value="Unassembled WGS sequence"/>
</dbReference>